<feature type="compositionally biased region" description="Polar residues" evidence="1">
    <location>
        <begin position="75"/>
        <end position="85"/>
    </location>
</feature>
<dbReference type="EMBL" id="CADEAL010001779">
    <property type="protein sequence ID" value="CAB1435511.1"/>
    <property type="molecule type" value="Genomic_DNA"/>
</dbReference>
<keyword evidence="3" id="KW-1185">Reference proteome</keyword>
<organism evidence="2 3">
    <name type="scientific">Pleuronectes platessa</name>
    <name type="common">European plaice</name>
    <dbReference type="NCBI Taxonomy" id="8262"/>
    <lineage>
        <taxon>Eukaryota</taxon>
        <taxon>Metazoa</taxon>
        <taxon>Chordata</taxon>
        <taxon>Craniata</taxon>
        <taxon>Vertebrata</taxon>
        <taxon>Euteleostomi</taxon>
        <taxon>Actinopterygii</taxon>
        <taxon>Neopterygii</taxon>
        <taxon>Teleostei</taxon>
        <taxon>Neoteleostei</taxon>
        <taxon>Acanthomorphata</taxon>
        <taxon>Carangaria</taxon>
        <taxon>Pleuronectiformes</taxon>
        <taxon>Pleuronectoidei</taxon>
        <taxon>Pleuronectidae</taxon>
        <taxon>Pleuronectes</taxon>
    </lineage>
</organism>
<comment type="caution">
    <text evidence="2">The sequence shown here is derived from an EMBL/GenBank/DDBJ whole genome shotgun (WGS) entry which is preliminary data.</text>
</comment>
<proteinExistence type="predicted"/>
<evidence type="ECO:0000256" key="1">
    <source>
        <dbReference type="SAM" id="MobiDB-lite"/>
    </source>
</evidence>
<dbReference type="AlphaFoldDB" id="A0A9N7UN49"/>
<reference evidence="2" key="1">
    <citation type="submission" date="2020-03" db="EMBL/GenBank/DDBJ databases">
        <authorList>
            <person name="Weist P."/>
        </authorList>
    </citation>
    <scope>NUCLEOTIDE SEQUENCE</scope>
</reference>
<name>A0A9N7UN49_PLEPL</name>
<feature type="region of interest" description="Disordered" evidence="1">
    <location>
        <begin position="46"/>
        <end position="85"/>
    </location>
</feature>
<accession>A0A9N7UN49</accession>
<protein>
    <submittedName>
        <fullName evidence="2">Uncharacterized protein</fullName>
    </submittedName>
</protein>
<dbReference type="Proteomes" id="UP001153269">
    <property type="component" value="Unassembled WGS sequence"/>
</dbReference>
<gene>
    <name evidence="2" type="ORF">PLEPLA_LOCUS23581</name>
</gene>
<sequence>MSLTLSVAAQDRGRHRRARALLIICISPRFAPCFARVADFIRAPPSSARPCYTPAPSERPRFSSPFCPQQEFRLSPSSSKGYSEA</sequence>
<evidence type="ECO:0000313" key="2">
    <source>
        <dbReference type="EMBL" id="CAB1435511.1"/>
    </source>
</evidence>
<evidence type="ECO:0000313" key="3">
    <source>
        <dbReference type="Proteomes" id="UP001153269"/>
    </source>
</evidence>